<dbReference type="InterPro" id="IPR005467">
    <property type="entry name" value="His_kinase_dom"/>
</dbReference>
<dbReference type="PROSITE" id="PS50109">
    <property type="entry name" value="HIS_KIN"/>
    <property type="match status" value="1"/>
</dbReference>
<dbReference type="InterPro" id="IPR036890">
    <property type="entry name" value="HATPase_C_sf"/>
</dbReference>
<proteinExistence type="predicted"/>
<dbReference type="EMBL" id="UOFY01000054">
    <property type="protein sequence ID" value="VAX10816.1"/>
    <property type="molecule type" value="Genomic_DNA"/>
</dbReference>
<evidence type="ECO:0000259" key="1">
    <source>
        <dbReference type="PROSITE" id="PS50109"/>
    </source>
</evidence>
<feature type="domain" description="Histidine kinase" evidence="1">
    <location>
        <begin position="1"/>
        <end position="125"/>
    </location>
</feature>
<gene>
    <name evidence="2" type="ORF">MNBD_GAMMA25-2465</name>
</gene>
<name>A0A3B1AXQ0_9ZZZZ</name>
<protein>
    <recommendedName>
        <fullName evidence="1">Histidine kinase domain-containing protein</fullName>
    </recommendedName>
</protein>
<dbReference type="AlphaFoldDB" id="A0A3B1AXQ0"/>
<organism evidence="2">
    <name type="scientific">hydrothermal vent metagenome</name>
    <dbReference type="NCBI Taxonomy" id="652676"/>
    <lineage>
        <taxon>unclassified sequences</taxon>
        <taxon>metagenomes</taxon>
        <taxon>ecological metagenomes</taxon>
    </lineage>
</organism>
<reference evidence="2" key="1">
    <citation type="submission" date="2018-06" db="EMBL/GenBank/DDBJ databases">
        <authorList>
            <person name="Zhirakovskaya E."/>
        </authorList>
    </citation>
    <scope>NUCLEOTIDE SEQUENCE</scope>
</reference>
<dbReference type="SUPFAM" id="SSF55874">
    <property type="entry name" value="ATPase domain of HSP90 chaperone/DNA topoisomerase II/histidine kinase"/>
    <property type="match status" value="1"/>
</dbReference>
<evidence type="ECO:0000313" key="2">
    <source>
        <dbReference type="EMBL" id="VAX10816.1"/>
    </source>
</evidence>
<dbReference type="InterPro" id="IPR003594">
    <property type="entry name" value="HATPase_dom"/>
</dbReference>
<dbReference type="PANTHER" id="PTHR43065">
    <property type="entry name" value="SENSOR HISTIDINE KINASE"/>
    <property type="match status" value="1"/>
</dbReference>
<dbReference type="Gene3D" id="3.30.565.10">
    <property type="entry name" value="Histidine kinase-like ATPase, C-terminal domain"/>
    <property type="match status" value="1"/>
</dbReference>
<sequence>MCSLDESELKSAILNLLANARDAIPEGGEIIIQATNILVKHDSESINPEITPGEYVKLRVSGSGMNRKSIEKAFDPSFTTRETSVGIGLSLSMIYAFVKRYDGYIHIHSQEKLGTTIMIYFHRAEATQLTKN</sequence>
<dbReference type="Pfam" id="PF02518">
    <property type="entry name" value="HATPase_c"/>
    <property type="match status" value="1"/>
</dbReference>
<dbReference type="PANTHER" id="PTHR43065:SF49">
    <property type="entry name" value="HISTIDINE KINASE"/>
    <property type="match status" value="1"/>
</dbReference>
<accession>A0A3B1AXQ0</accession>
<dbReference type="SMART" id="SM00387">
    <property type="entry name" value="HATPase_c"/>
    <property type="match status" value="1"/>
</dbReference>